<reference evidence="1" key="1">
    <citation type="journal article" date="2018" name="BMC Genomics">
        <title>Comparative genomics of the wheat fungal pathogen Pyrenophora tritici-repentis reveals chromosomal variations and genome plasticity.</title>
        <authorList>
            <person name="Moolhuijzen P."/>
            <person name="See P.T."/>
            <person name="Hane J.K."/>
            <person name="Shi G."/>
            <person name="Liu Z."/>
            <person name="Oliver R.P."/>
            <person name="Moffat C.S."/>
        </authorList>
    </citation>
    <scope>NUCLEOTIDE SEQUENCE [LARGE SCALE GENOMIC DNA]</scope>
    <source>
        <strain evidence="1">M4</strain>
    </source>
</reference>
<dbReference type="AlphaFoldDB" id="A0A834VSP1"/>
<gene>
    <name evidence="1" type="ORF">PtrM4_076720</name>
</gene>
<protein>
    <submittedName>
        <fullName evidence="1">Uncharacterized protein</fullName>
    </submittedName>
</protein>
<dbReference type="KEGG" id="ptrr:6348634"/>
<organism evidence="1 2">
    <name type="scientific">Pyrenophora tritici-repentis</name>
    <dbReference type="NCBI Taxonomy" id="45151"/>
    <lineage>
        <taxon>Eukaryota</taxon>
        <taxon>Fungi</taxon>
        <taxon>Dikarya</taxon>
        <taxon>Ascomycota</taxon>
        <taxon>Pezizomycotina</taxon>
        <taxon>Dothideomycetes</taxon>
        <taxon>Pleosporomycetidae</taxon>
        <taxon>Pleosporales</taxon>
        <taxon>Pleosporineae</taxon>
        <taxon>Pleosporaceae</taxon>
        <taxon>Pyrenophora</taxon>
    </lineage>
</organism>
<dbReference type="EMBL" id="NQIK02000003">
    <property type="protein sequence ID" value="KAF7572767.1"/>
    <property type="molecule type" value="Genomic_DNA"/>
</dbReference>
<evidence type="ECO:0000313" key="2">
    <source>
        <dbReference type="Proteomes" id="UP000245464"/>
    </source>
</evidence>
<sequence>MKLGGAALCGRYGGGGSAKLLLSANGSAGLCEFDVIDTISEVSIPVR</sequence>
<dbReference type="RefSeq" id="XP_001940665.2">
    <property type="nucleotide sequence ID" value="XM_001940630.2"/>
</dbReference>
<proteinExistence type="predicted"/>
<dbReference type="GeneID" id="6348634"/>
<name>A0A834VSP1_9PLEO</name>
<evidence type="ECO:0000313" key="1">
    <source>
        <dbReference type="EMBL" id="KAF7572767.1"/>
    </source>
</evidence>
<dbReference type="Proteomes" id="UP000245464">
    <property type="component" value="Chromosome 3"/>
</dbReference>
<accession>A0A834VSP1</accession>
<comment type="caution">
    <text evidence="1">The sequence shown here is derived from an EMBL/GenBank/DDBJ whole genome shotgun (WGS) entry which is preliminary data.</text>
</comment>